<dbReference type="NCBIfam" id="TIGR01126">
    <property type="entry name" value="pdi_dom"/>
    <property type="match status" value="2"/>
</dbReference>
<name>A0AAV7K0I3_9METZ</name>
<evidence type="ECO:0000313" key="12">
    <source>
        <dbReference type="EMBL" id="KAI6654100.1"/>
    </source>
</evidence>
<evidence type="ECO:0000256" key="2">
    <source>
        <dbReference type="ARBA" id="ARBA00006347"/>
    </source>
</evidence>
<evidence type="ECO:0000256" key="9">
    <source>
        <dbReference type="RuleBase" id="RU004208"/>
    </source>
</evidence>
<dbReference type="GO" id="GO:0006457">
    <property type="term" value="P:protein folding"/>
    <property type="evidence" value="ECO:0007669"/>
    <property type="project" value="TreeGrafter"/>
</dbReference>
<dbReference type="InterPro" id="IPR036356">
    <property type="entry name" value="ERp29_C_sf"/>
</dbReference>
<evidence type="ECO:0000256" key="3">
    <source>
        <dbReference type="ARBA" id="ARBA00012723"/>
    </source>
</evidence>
<dbReference type="EMBL" id="JAKMXF010000233">
    <property type="protein sequence ID" value="KAI6654100.1"/>
    <property type="molecule type" value="Genomic_DNA"/>
</dbReference>
<evidence type="ECO:0000256" key="5">
    <source>
        <dbReference type="ARBA" id="ARBA00022737"/>
    </source>
</evidence>
<dbReference type="Gene3D" id="3.40.30.10">
    <property type="entry name" value="Glutaredoxin"/>
    <property type="match status" value="2"/>
</dbReference>
<evidence type="ECO:0000259" key="11">
    <source>
        <dbReference type="PROSITE" id="PS51352"/>
    </source>
</evidence>
<dbReference type="Gene3D" id="1.20.1150.12">
    <property type="entry name" value="Endoplasmic reticulum resident protein 29, C-terminal domain"/>
    <property type="match status" value="1"/>
</dbReference>
<gene>
    <name evidence="12" type="ORF">LOD99_2946</name>
</gene>
<feature type="domain" description="Thioredoxin" evidence="11">
    <location>
        <begin position="1"/>
        <end position="126"/>
    </location>
</feature>
<dbReference type="PRINTS" id="PR00421">
    <property type="entry name" value="THIOREDOXIN"/>
</dbReference>
<dbReference type="Pfam" id="PF00085">
    <property type="entry name" value="Thioredoxin"/>
    <property type="match status" value="2"/>
</dbReference>
<reference evidence="12 13" key="1">
    <citation type="journal article" date="2023" name="BMC Biol.">
        <title>The compact genome of the sponge Oopsacas minuta (Hexactinellida) is lacking key metazoan core genes.</title>
        <authorList>
            <person name="Santini S."/>
            <person name="Schenkelaars Q."/>
            <person name="Jourda C."/>
            <person name="Duchesne M."/>
            <person name="Belahbib H."/>
            <person name="Rocher C."/>
            <person name="Selva M."/>
            <person name="Riesgo A."/>
            <person name="Vervoort M."/>
            <person name="Leys S.P."/>
            <person name="Kodjabachian L."/>
            <person name="Le Bivic A."/>
            <person name="Borchiellini C."/>
            <person name="Claverie J.M."/>
            <person name="Renard E."/>
        </authorList>
    </citation>
    <scope>NUCLEOTIDE SEQUENCE [LARGE SCALE GENOMIC DNA]</scope>
    <source>
        <strain evidence="12">SPO-2</strain>
    </source>
</reference>
<keyword evidence="6" id="KW-1015">Disulfide bond</keyword>
<accession>A0AAV7K0I3</accession>
<dbReference type="Pfam" id="PF07749">
    <property type="entry name" value="ERp29"/>
    <property type="match status" value="1"/>
</dbReference>
<keyword evidence="7 12" id="KW-0413">Isomerase</keyword>
<dbReference type="EC" id="5.3.4.1" evidence="3"/>
<dbReference type="InterPro" id="IPR011679">
    <property type="entry name" value="ERp29_C"/>
</dbReference>
<evidence type="ECO:0000256" key="4">
    <source>
        <dbReference type="ARBA" id="ARBA00022729"/>
    </source>
</evidence>
<dbReference type="InterPro" id="IPR036249">
    <property type="entry name" value="Thioredoxin-like_sf"/>
</dbReference>
<feature type="chain" id="PRO_5043473756" description="protein disulfide-isomerase" evidence="10">
    <location>
        <begin position="19"/>
        <end position="355"/>
    </location>
</feature>
<dbReference type="PROSITE" id="PS51352">
    <property type="entry name" value="THIOREDOXIN_2"/>
    <property type="match status" value="2"/>
</dbReference>
<dbReference type="FunFam" id="3.40.30.10:FF:000032">
    <property type="entry name" value="Protein disulfide-isomerase A6 homolog"/>
    <property type="match status" value="2"/>
</dbReference>
<dbReference type="SUPFAM" id="SSF47933">
    <property type="entry name" value="ERP29 C domain-like"/>
    <property type="match status" value="1"/>
</dbReference>
<evidence type="ECO:0000256" key="8">
    <source>
        <dbReference type="ARBA" id="ARBA00023284"/>
    </source>
</evidence>
<keyword evidence="4 10" id="KW-0732">Signal</keyword>
<dbReference type="GO" id="GO:0003756">
    <property type="term" value="F:protein disulfide isomerase activity"/>
    <property type="evidence" value="ECO:0007669"/>
    <property type="project" value="UniProtKB-EC"/>
</dbReference>
<organism evidence="12 13">
    <name type="scientific">Oopsacas minuta</name>
    <dbReference type="NCBI Taxonomy" id="111878"/>
    <lineage>
        <taxon>Eukaryota</taxon>
        <taxon>Metazoa</taxon>
        <taxon>Porifera</taxon>
        <taxon>Hexactinellida</taxon>
        <taxon>Hexasterophora</taxon>
        <taxon>Lyssacinosida</taxon>
        <taxon>Leucopsacidae</taxon>
        <taxon>Oopsacas</taxon>
    </lineage>
</organism>
<keyword evidence="5" id="KW-0677">Repeat</keyword>
<dbReference type="PANTHER" id="PTHR45672">
    <property type="entry name" value="PROTEIN DISULFIDE-ISOMERASE C17H9.14C-RELATED"/>
    <property type="match status" value="1"/>
</dbReference>
<feature type="domain" description="Thioredoxin" evidence="11">
    <location>
        <begin position="129"/>
        <end position="245"/>
    </location>
</feature>
<protein>
    <recommendedName>
        <fullName evidence="3">protein disulfide-isomerase</fullName>
        <ecNumber evidence="3">5.3.4.1</ecNumber>
    </recommendedName>
</protein>
<keyword evidence="13" id="KW-1185">Reference proteome</keyword>
<evidence type="ECO:0000256" key="7">
    <source>
        <dbReference type="ARBA" id="ARBA00023235"/>
    </source>
</evidence>
<dbReference type="SUPFAM" id="SSF52833">
    <property type="entry name" value="Thioredoxin-like"/>
    <property type="match status" value="2"/>
</dbReference>
<evidence type="ECO:0000256" key="1">
    <source>
        <dbReference type="ARBA" id="ARBA00001182"/>
    </source>
</evidence>
<dbReference type="CDD" id="cd02998">
    <property type="entry name" value="PDI_a_ERp38"/>
    <property type="match status" value="2"/>
</dbReference>
<dbReference type="GO" id="GO:0005783">
    <property type="term" value="C:endoplasmic reticulum"/>
    <property type="evidence" value="ECO:0007669"/>
    <property type="project" value="InterPro"/>
</dbReference>
<evidence type="ECO:0000256" key="10">
    <source>
        <dbReference type="SAM" id="SignalP"/>
    </source>
</evidence>
<comment type="caution">
    <text evidence="12">The sequence shown here is derived from an EMBL/GenBank/DDBJ whole genome shotgun (WGS) entry which is preliminary data.</text>
</comment>
<dbReference type="AlphaFoldDB" id="A0AAV7K0I3"/>
<comment type="catalytic activity">
    <reaction evidence="1">
        <text>Catalyzes the rearrangement of -S-S- bonds in proteins.</text>
        <dbReference type="EC" id="5.3.4.1"/>
    </reaction>
</comment>
<dbReference type="InterPro" id="IPR005788">
    <property type="entry name" value="PDI_thioredoxin-like_dom"/>
</dbReference>
<comment type="similarity">
    <text evidence="2 9">Belongs to the protein disulfide isomerase family.</text>
</comment>
<evidence type="ECO:0000313" key="13">
    <source>
        <dbReference type="Proteomes" id="UP001165289"/>
    </source>
</evidence>
<evidence type="ECO:0000256" key="6">
    <source>
        <dbReference type="ARBA" id="ARBA00023157"/>
    </source>
</evidence>
<dbReference type="InterPro" id="IPR017937">
    <property type="entry name" value="Thioredoxin_CS"/>
</dbReference>
<dbReference type="PANTHER" id="PTHR45672:SF11">
    <property type="entry name" value="PROTEIN DISULFIDE-ISOMERASE C17H9.14C"/>
    <property type="match status" value="1"/>
</dbReference>
<keyword evidence="8" id="KW-0676">Redox-active center</keyword>
<dbReference type="InterPro" id="IPR013766">
    <property type="entry name" value="Thioredoxin_domain"/>
</dbReference>
<dbReference type="CDD" id="cd00238">
    <property type="entry name" value="ERp29c"/>
    <property type="match status" value="1"/>
</dbReference>
<feature type="signal peptide" evidence="10">
    <location>
        <begin position="1"/>
        <end position="18"/>
    </location>
</feature>
<proteinExistence type="inferred from homology"/>
<dbReference type="Proteomes" id="UP001165289">
    <property type="component" value="Unassembled WGS sequence"/>
</dbReference>
<sequence>MRILLLLSTILLLPVTSGLVQDLTNENFDQFVGGDMAALVEFYAPWCGHCKRLAPEWEKAGEAFASSTDVLIAKVDADADKVLNSRFGVSGFPTIKFFPKGSVTPEDYTGGRTADDIIAYVGERTGSKSKITKPISSVIDLTPSNFDMIVQDVNKDVLVEFYAPWCGHCKNLAPVYEKLGTAFKNEENCVVARIDADAHRDIGQRYEVSGFPTLKFYPKDNKVGEPYNGGRTAEDFVQFLNERCGVERTVDGDLGPNAGVIASLDDEVDEFMSAEADKKPEILKKTQEAIDSLEDSEKADSAYYTKVMEKVIEKGEDFVANEFDRLTRMMTGGQLSSGKIDSFTKRKNVLARFKD</sequence>
<dbReference type="PROSITE" id="PS00194">
    <property type="entry name" value="THIOREDOXIN_1"/>
    <property type="match status" value="2"/>
</dbReference>
<dbReference type="InterPro" id="IPR051063">
    <property type="entry name" value="PDI"/>
</dbReference>